<dbReference type="SMART" id="SM00336">
    <property type="entry name" value="BBOX"/>
    <property type="match status" value="1"/>
</dbReference>
<dbReference type="InterPro" id="IPR000315">
    <property type="entry name" value="Znf_B-box"/>
</dbReference>
<keyword evidence="5" id="KW-0175">Coiled coil</keyword>
<dbReference type="Pfam" id="PF13445">
    <property type="entry name" value="zf-RING_UBOX"/>
    <property type="match status" value="1"/>
</dbReference>
<evidence type="ECO:0000259" key="6">
    <source>
        <dbReference type="PROSITE" id="PS50089"/>
    </source>
</evidence>
<organism evidence="8 9">
    <name type="scientific">Gouania willdenowi</name>
    <name type="common">Blunt-snouted clingfish</name>
    <name type="synonym">Lepadogaster willdenowi</name>
    <dbReference type="NCBI Taxonomy" id="441366"/>
    <lineage>
        <taxon>Eukaryota</taxon>
        <taxon>Metazoa</taxon>
        <taxon>Chordata</taxon>
        <taxon>Craniata</taxon>
        <taxon>Vertebrata</taxon>
        <taxon>Euteleostomi</taxon>
        <taxon>Actinopterygii</taxon>
        <taxon>Neopterygii</taxon>
        <taxon>Teleostei</taxon>
        <taxon>Neoteleostei</taxon>
        <taxon>Acanthomorphata</taxon>
        <taxon>Ovalentaria</taxon>
        <taxon>Blenniimorphae</taxon>
        <taxon>Blenniiformes</taxon>
        <taxon>Gobiesocoidei</taxon>
        <taxon>Gobiesocidae</taxon>
        <taxon>Gobiesocinae</taxon>
        <taxon>Gouania</taxon>
    </lineage>
</organism>
<dbReference type="Gene3D" id="3.30.160.60">
    <property type="entry name" value="Classic Zinc Finger"/>
    <property type="match status" value="1"/>
</dbReference>
<evidence type="ECO:0000256" key="2">
    <source>
        <dbReference type="ARBA" id="ARBA00022771"/>
    </source>
</evidence>
<sequence length="259" mass="29198">MSLASPLCSICLDRFSHPASLPCGHCFCLSCIGEYWRIHESCQCPLCKAVFPVRPRLETAPTRRESARAKAGEVSCDFCSGSAAMSCLVCVASYCGDHLEPHYQSGDLGRHRLLSVVKNLEEPRCRLHGKMLERFCSTDQTCVCATCVQTEHRGHRLIPINRAAAKKKDKLKRRLLKLQQNIQERLCEVEKDQLSVAVSGNHRQEEEEALRTLEGEILELKRKRSELELLSHIEDDLRFLQVLTTLTSDSFTEASSVII</sequence>
<feature type="domain" description="B box-type" evidence="7">
    <location>
        <begin position="120"/>
        <end position="160"/>
    </location>
</feature>
<evidence type="ECO:0000256" key="4">
    <source>
        <dbReference type="PROSITE-ProRule" id="PRU00024"/>
    </source>
</evidence>
<dbReference type="Pfam" id="PF00643">
    <property type="entry name" value="zf-B_box"/>
    <property type="match status" value="1"/>
</dbReference>
<protein>
    <submittedName>
        <fullName evidence="8">Uncharacterized protein</fullName>
    </submittedName>
</protein>
<evidence type="ECO:0000313" key="8">
    <source>
        <dbReference type="Ensembl" id="ENSGWIP00000006358.1"/>
    </source>
</evidence>
<proteinExistence type="predicted"/>
<dbReference type="Ensembl" id="ENSGWIT00000007018.1">
    <property type="protein sequence ID" value="ENSGWIP00000006358.1"/>
    <property type="gene ID" value="ENSGWIG00000003709.1"/>
</dbReference>
<dbReference type="AlphaFoldDB" id="A0A8C5DFS3"/>
<dbReference type="InterPro" id="IPR001841">
    <property type="entry name" value="Znf_RING"/>
</dbReference>
<dbReference type="Gene3D" id="3.30.40.10">
    <property type="entry name" value="Zinc/RING finger domain, C3HC4 (zinc finger)"/>
    <property type="match status" value="1"/>
</dbReference>
<dbReference type="InterPro" id="IPR027370">
    <property type="entry name" value="Znf-RING_euk"/>
</dbReference>
<evidence type="ECO:0000259" key="7">
    <source>
        <dbReference type="PROSITE" id="PS50119"/>
    </source>
</evidence>
<dbReference type="PROSITE" id="PS00518">
    <property type="entry name" value="ZF_RING_1"/>
    <property type="match status" value="1"/>
</dbReference>
<dbReference type="PROSITE" id="PS50119">
    <property type="entry name" value="ZF_BBOX"/>
    <property type="match status" value="1"/>
</dbReference>
<dbReference type="InterPro" id="IPR051051">
    <property type="entry name" value="E3_ubiq-ligase_TRIM/RNF"/>
</dbReference>
<keyword evidence="9" id="KW-1185">Reference proteome</keyword>
<accession>A0A8C5DFS3</accession>
<evidence type="ECO:0000313" key="9">
    <source>
        <dbReference type="Proteomes" id="UP000694680"/>
    </source>
</evidence>
<keyword evidence="3" id="KW-0862">Zinc</keyword>
<dbReference type="CDD" id="cd19769">
    <property type="entry name" value="Bbox2_TRIM16-like"/>
    <property type="match status" value="1"/>
</dbReference>
<feature type="domain" description="RING-type" evidence="6">
    <location>
        <begin position="8"/>
        <end position="48"/>
    </location>
</feature>
<dbReference type="Gene3D" id="4.10.830.40">
    <property type="match status" value="1"/>
</dbReference>
<evidence type="ECO:0000256" key="1">
    <source>
        <dbReference type="ARBA" id="ARBA00022723"/>
    </source>
</evidence>
<reference evidence="8" key="2">
    <citation type="submission" date="2025-08" db="UniProtKB">
        <authorList>
            <consortium name="Ensembl"/>
        </authorList>
    </citation>
    <scope>IDENTIFICATION</scope>
</reference>
<evidence type="ECO:0000256" key="5">
    <source>
        <dbReference type="SAM" id="Coils"/>
    </source>
</evidence>
<name>A0A8C5DFS3_GOUWI</name>
<dbReference type="PROSITE" id="PS50089">
    <property type="entry name" value="ZF_RING_2"/>
    <property type="match status" value="1"/>
</dbReference>
<feature type="coiled-coil region" evidence="5">
    <location>
        <begin position="161"/>
        <end position="230"/>
    </location>
</feature>
<dbReference type="SUPFAM" id="SSF57850">
    <property type="entry name" value="RING/U-box"/>
    <property type="match status" value="1"/>
</dbReference>
<dbReference type="PANTHER" id="PTHR25465:SF32">
    <property type="entry name" value="BLOODTHIRSTY-RELATED GENE FAMILY, MEMBER 16 ISOFORM X1-RELATED"/>
    <property type="match status" value="1"/>
</dbReference>
<dbReference type="SUPFAM" id="SSF57845">
    <property type="entry name" value="B-box zinc-binding domain"/>
    <property type="match status" value="1"/>
</dbReference>
<keyword evidence="2 4" id="KW-0863">Zinc-finger</keyword>
<keyword evidence="1" id="KW-0479">Metal-binding</keyword>
<dbReference type="InterPro" id="IPR017907">
    <property type="entry name" value="Znf_RING_CS"/>
</dbReference>
<dbReference type="Proteomes" id="UP000694680">
    <property type="component" value="Chromosome 18"/>
</dbReference>
<reference evidence="8" key="3">
    <citation type="submission" date="2025-09" db="UniProtKB">
        <authorList>
            <consortium name="Ensembl"/>
        </authorList>
    </citation>
    <scope>IDENTIFICATION</scope>
</reference>
<evidence type="ECO:0000256" key="3">
    <source>
        <dbReference type="ARBA" id="ARBA00022833"/>
    </source>
</evidence>
<dbReference type="GO" id="GO:0008270">
    <property type="term" value="F:zinc ion binding"/>
    <property type="evidence" value="ECO:0007669"/>
    <property type="project" value="UniProtKB-KW"/>
</dbReference>
<dbReference type="InterPro" id="IPR013083">
    <property type="entry name" value="Znf_RING/FYVE/PHD"/>
</dbReference>
<dbReference type="PANTHER" id="PTHR25465">
    <property type="entry name" value="B-BOX DOMAIN CONTAINING"/>
    <property type="match status" value="1"/>
</dbReference>
<reference evidence="8" key="1">
    <citation type="submission" date="2020-06" db="EMBL/GenBank/DDBJ databases">
        <authorList>
            <consortium name="Wellcome Sanger Institute Data Sharing"/>
        </authorList>
    </citation>
    <scope>NUCLEOTIDE SEQUENCE [LARGE SCALE GENOMIC DNA]</scope>
</reference>
<dbReference type="SMART" id="SM00184">
    <property type="entry name" value="RING"/>
    <property type="match status" value="1"/>
</dbReference>